<name>A0ABR6WJR7_9FIRM</name>
<keyword evidence="1" id="KW-0175">Coiled coil</keyword>
<gene>
    <name evidence="2" type="ORF">GH807_05195</name>
</gene>
<sequence>MSQLAPDGIKTSNLGDDLDASCIHGNRSRAFEDILPEVMELQQQINEHNREIDVLVKLKNQILEQISSIDNVNTKVKYLRDQVGYSLQEIALVLDYSYGYVRNISKKLGSDSEK</sequence>
<evidence type="ECO:0000313" key="3">
    <source>
        <dbReference type="Proteomes" id="UP000653358"/>
    </source>
</evidence>
<comment type="caution">
    <text evidence="2">The sequence shown here is derived from an EMBL/GenBank/DDBJ whole genome shotgun (WGS) entry which is preliminary data.</text>
</comment>
<feature type="coiled-coil region" evidence="1">
    <location>
        <begin position="38"/>
        <end position="65"/>
    </location>
</feature>
<organism evidence="2 3">
    <name type="scientific">Acetobacterium tundrae</name>
    <dbReference type="NCBI Taxonomy" id="132932"/>
    <lineage>
        <taxon>Bacteria</taxon>
        <taxon>Bacillati</taxon>
        <taxon>Bacillota</taxon>
        <taxon>Clostridia</taxon>
        <taxon>Eubacteriales</taxon>
        <taxon>Eubacteriaceae</taxon>
        <taxon>Acetobacterium</taxon>
    </lineage>
</organism>
<proteinExistence type="predicted"/>
<keyword evidence="3" id="KW-1185">Reference proteome</keyword>
<evidence type="ECO:0000313" key="2">
    <source>
        <dbReference type="EMBL" id="MBC3796446.1"/>
    </source>
</evidence>
<dbReference type="EMBL" id="WJBB01000004">
    <property type="protein sequence ID" value="MBC3796446.1"/>
    <property type="molecule type" value="Genomic_DNA"/>
</dbReference>
<protein>
    <recommendedName>
        <fullName evidence="4">RNA polymerase sigma-70 region 4 domain-containing protein</fullName>
    </recommendedName>
</protein>
<accession>A0ABR6WJR7</accession>
<evidence type="ECO:0008006" key="4">
    <source>
        <dbReference type="Google" id="ProtNLM"/>
    </source>
</evidence>
<reference evidence="2 3" key="1">
    <citation type="journal article" date="2020" name="mSystems">
        <title>Defining Genomic and Predicted Metabolic Features of the Acetobacterium Genus.</title>
        <authorList>
            <person name="Ross D.E."/>
            <person name="Marshall C.W."/>
            <person name="Gulliver D."/>
            <person name="May H.D."/>
            <person name="Norman R.S."/>
        </authorList>
    </citation>
    <scope>NUCLEOTIDE SEQUENCE [LARGE SCALE GENOMIC DNA]</scope>
    <source>
        <strain evidence="2 3">DSM 9173</strain>
    </source>
</reference>
<dbReference type="Proteomes" id="UP000653358">
    <property type="component" value="Unassembled WGS sequence"/>
</dbReference>
<evidence type="ECO:0000256" key="1">
    <source>
        <dbReference type="SAM" id="Coils"/>
    </source>
</evidence>